<proteinExistence type="predicted"/>
<dbReference type="EMBL" id="JASBNA010000014">
    <property type="protein sequence ID" value="KAK7687280.1"/>
    <property type="molecule type" value="Genomic_DNA"/>
</dbReference>
<evidence type="ECO:0000313" key="2">
    <source>
        <dbReference type="Proteomes" id="UP001385951"/>
    </source>
</evidence>
<dbReference type="AlphaFoldDB" id="A0AAW0GE02"/>
<reference evidence="1 2" key="1">
    <citation type="submission" date="2022-09" db="EMBL/GenBank/DDBJ databases">
        <authorList>
            <person name="Palmer J.M."/>
        </authorList>
    </citation>
    <scope>NUCLEOTIDE SEQUENCE [LARGE SCALE GENOMIC DNA]</scope>
    <source>
        <strain evidence="1 2">DSM 7382</strain>
    </source>
</reference>
<evidence type="ECO:0000313" key="1">
    <source>
        <dbReference type="EMBL" id="KAK7687280.1"/>
    </source>
</evidence>
<dbReference type="Proteomes" id="UP001385951">
    <property type="component" value="Unassembled WGS sequence"/>
</dbReference>
<comment type="caution">
    <text evidence="1">The sequence shown here is derived from an EMBL/GenBank/DDBJ whole genome shotgun (WGS) entry which is preliminary data.</text>
</comment>
<protein>
    <submittedName>
        <fullName evidence="1">Uncharacterized protein</fullName>
    </submittedName>
</protein>
<gene>
    <name evidence="1" type="ORF">QCA50_009785</name>
</gene>
<accession>A0AAW0GE02</accession>
<name>A0AAW0GE02_9APHY</name>
<sequence>MSGDPQTLHIINHVYGTAPGNGVEAGNHKHLEAQLQIRIPDAEYGTDATRFVTWAATFTRSTCIDLKHSDKWHCEYCGKRARGQIPIIAAWTHSTPPKMVMCTYLVCDVNSSCGDQAREAIREDAPGAEFPPETPGSVYPQAAGCANCKSDASAENDLRRCTSCKLIRLVLDTPYHSLNIQPYQYINICLDTAGRIVSKSTGADTRKYARPSKRSIGLRLICCLNRLGLNIPESF</sequence>
<organism evidence="1 2">
    <name type="scientific">Cerrena zonata</name>
    <dbReference type="NCBI Taxonomy" id="2478898"/>
    <lineage>
        <taxon>Eukaryota</taxon>
        <taxon>Fungi</taxon>
        <taxon>Dikarya</taxon>
        <taxon>Basidiomycota</taxon>
        <taxon>Agaricomycotina</taxon>
        <taxon>Agaricomycetes</taxon>
        <taxon>Polyporales</taxon>
        <taxon>Cerrenaceae</taxon>
        <taxon>Cerrena</taxon>
    </lineage>
</organism>
<keyword evidence="2" id="KW-1185">Reference proteome</keyword>